<dbReference type="Proteomes" id="UP001230915">
    <property type="component" value="Unassembled WGS sequence"/>
</dbReference>
<name>A0ABU0ZYT7_9FLAO</name>
<sequence>MKRNLIFTATFIFGISLIACKNDDKTKEEVQKDTQKEKVVEKTDKENEILSFKTKEVEAAFLSYRKLKRSLVNSNVEEANFMAKQFLKENPTKDKDIQKLITRIANSGDLEEQRTIFSTLTKKMESFLSGNIESGEIYKQFCPMAFDNKGGFWLATNKEIMNPYFGDKMLHCGSVKETIK</sequence>
<organism evidence="2 3">
    <name type="scientific">Mesonia profundi</name>
    <dbReference type="NCBI Taxonomy" id="3070998"/>
    <lineage>
        <taxon>Bacteria</taxon>
        <taxon>Pseudomonadati</taxon>
        <taxon>Bacteroidota</taxon>
        <taxon>Flavobacteriia</taxon>
        <taxon>Flavobacteriales</taxon>
        <taxon>Flavobacteriaceae</taxon>
        <taxon>Mesonia</taxon>
    </lineage>
</organism>
<evidence type="ECO:0000259" key="1">
    <source>
        <dbReference type="Pfam" id="PF11827"/>
    </source>
</evidence>
<gene>
    <name evidence="2" type="ORF">RBU60_02750</name>
</gene>
<dbReference type="RefSeq" id="WP_308863129.1">
    <property type="nucleotide sequence ID" value="NZ_JAVHUL010000004.1"/>
</dbReference>
<dbReference type="Pfam" id="PF11827">
    <property type="entry name" value="DUF3347"/>
    <property type="match status" value="1"/>
</dbReference>
<dbReference type="EMBL" id="JAVHUL010000004">
    <property type="protein sequence ID" value="MDQ7916480.1"/>
    <property type="molecule type" value="Genomic_DNA"/>
</dbReference>
<proteinExistence type="predicted"/>
<dbReference type="PROSITE" id="PS51257">
    <property type="entry name" value="PROKAR_LIPOPROTEIN"/>
    <property type="match status" value="1"/>
</dbReference>
<evidence type="ECO:0000313" key="3">
    <source>
        <dbReference type="Proteomes" id="UP001230915"/>
    </source>
</evidence>
<evidence type="ECO:0000313" key="2">
    <source>
        <dbReference type="EMBL" id="MDQ7916480.1"/>
    </source>
</evidence>
<protein>
    <submittedName>
        <fullName evidence="2">DUF3347 domain-containing protein</fullName>
    </submittedName>
</protein>
<reference evidence="2 3" key="1">
    <citation type="submission" date="2023-08" db="EMBL/GenBank/DDBJ databases">
        <title>Mesonia sp. MT50, isolated from deep-sea sediment of the Mariana Trench.</title>
        <authorList>
            <person name="Fu H."/>
        </authorList>
    </citation>
    <scope>NUCLEOTIDE SEQUENCE [LARGE SCALE GENOMIC DNA]</scope>
    <source>
        <strain evidence="2 3">MT50</strain>
    </source>
</reference>
<comment type="caution">
    <text evidence="2">The sequence shown here is derived from an EMBL/GenBank/DDBJ whole genome shotgun (WGS) entry which is preliminary data.</text>
</comment>
<keyword evidence="3" id="KW-1185">Reference proteome</keyword>
<accession>A0ABU0ZYT7</accession>
<dbReference type="InterPro" id="IPR021782">
    <property type="entry name" value="DUF3347"/>
</dbReference>
<feature type="domain" description="DUF3347" evidence="1">
    <location>
        <begin position="63"/>
        <end position="129"/>
    </location>
</feature>